<dbReference type="PANTHER" id="PTHR46733">
    <property type="entry name" value="26.5 KDA HEAT SHOCK PROTEIN, MITOCHONDRIAL"/>
    <property type="match status" value="1"/>
</dbReference>
<protein>
    <submittedName>
        <fullName evidence="6">25.3 kDa heat shock protein, chloroplastic-like</fullName>
    </submittedName>
</protein>
<dbReference type="Pfam" id="PF00011">
    <property type="entry name" value="HSP20"/>
    <property type="match status" value="1"/>
</dbReference>
<dbReference type="InterPro" id="IPR004179">
    <property type="entry name" value="Sec63-dom"/>
</dbReference>
<feature type="domain" description="SHSP" evidence="4">
    <location>
        <begin position="90"/>
        <end position="202"/>
    </location>
</feature>
<sequence>MSLPRAQPLPSRWHRLPVVRAQAGGDGQLDVQVNRGNQGTEVERRPWRLAVDISPFGLLDPISPVRTMRQMLDTVDRLLEDTVTLPGRNRASGEVRAPWDIKDDEQEIKIRFDMPGLSKEDVKVSVEDDVLVIKGEHKKEESGDVSWSSRSFSSYKPSLFVFCSRVCGFLFCAHYSQLELPICDYVTDLKSVLDQSIRIIQAMIDIRANSGWISSSITCLHPLQMVVQQENEKLSTMVDFYSKDMQEQLEALERPGKCAQGDPSFAKAKKVIFGSSSEEPQEAV</sequence>
<dbReference type="PROSITE" id="PS01031">
    <property type="entry name" value="SHSP"/>
    <property type="match status" value="1"/>
</dbReference>
<keyword evidence="5" id="KW-1185">Reference proteome</keyword>
<keyword evidence="1" id="KW-0346">Stress response</keyword>
<dbReference type="SUPFAM" id="SSF49764">
    <property type="entry name" value="HSP20-like chaperones"/>
    <property type="match status" value="1"/>
</dbReference>
<evidence type="ECO:0000256" key="1">
    <source>
        <dbReference type="ARBA" id="ARBA00023016"/>
    </source>
</evidence>
<dbReference type="InterPro" id="IPR002068">
    <property type="entry name" value="A-crystallin/Hsp20_dom"/>
</dbReference>
<proteinExistence type="inferred from homology"/>
<evidence type="ECO:0000313" key="6">
    <source>
        <dbReference type="RefSeq" id="XP_021824642.1"/>
    </source>
</evidence>
<dbReference type="Gene3D" id="2.60.40.790">
    <property type="match status" value="1"/>
</dbReference>
<dbReference type="InterPro" id="IPR008978">
    <property type="entry name" value="HSP20-like_chaperone"/>
</dbReference>
<accession>A0A6P5TC19</accession>
<dbReference type="AlphaFoldDB" id="A0A6P5TC19"/>
<evidence type="ECO:0000313" key="5">
    <source>
        <dbReference type="Proteomes" id="UP000515124"/>
    </source>
</evidence>
<dbReference type="KEGG" id="pavi:110765742"/>
<dbReference type="PANTHER" id="PTHR46733:SF4">
    <property type="entry name" value="HEAT SHOCK PROTEIN 21, CHLOROPLASTIC"/>
    <property type="match status" value="1"/>
</dbReference>
<dbReference type="RefSeq" id="XP_021824642.1">
    <property type="nucleotide sequence ID" value="XM_021968950.1"/>
</dbReference>
<dbReference type="Gene3D" id="1.10.3380.10">
    <property type="entry name" value="Sec63 N-terminal domain-like domain"/>
    <property type="match status" value="1"/>
</dbReference>
<evidence type="ECO:0000256" key="2">
    <source>
        <dbReference type="PROSITE-ProRule" id="PRU00285"/>
    </source>
</evidence>
<dbReference type="InterPro" id="IPR044587">
    <property type="entry name" value="HSP21-like"/>
</dbReference>
<dbReference type="CDD" id="cd06464">
    <property type="entry name" value="ACD_sHsps-like"/>
    <property type="match status" value="1"/>
</dbReference>
<organism evidence="5 6">
    <name type="scientific">Prunus avium</name>
    <name type="common">Cherry</name>
    <name type="synonym">Cerasus avium</name>
    <dbReference type="NCBI Taxonomy" id="42229"/>
    <lineage>
        <taxon>Eukaryota</taxon>
        <taxon>Viridiplantae</taxon>
        <taxon>Streptophyta</taxon>
        <taxon>Embryophyta</taxon>
        <taxon>Tracheophyta</taxon>
        <taxon>Spermatophyta</taxon>
        <taxon>Magnoliopsida</taxon>
        <taxon>eudicotyledons</taxon>
        <taxon>Gunneridae</taxon>
        <taxon>Pentapetalae</taxon>
        <taxon>rosids</taxon>
        <taxon>fabids</taxon>
        <taxon>Rosales</taxon>
        <taxon>Rosaceae</taxon>
        <taxon>Amygdaloideae</taxon>
        <taxon>Amygdaleae</taxon>
        <taxon>Prunus</taxon>
    </lineage>
</organism>
<gene>
    <name evidence="6" type="primary">LOC110765742</name>
</gene>
<dbReference type="Pfam" id="PF02889">
    <property type="entry name" value="Sec63"/>
    <property type="match status" value="1"/>
</dbReference>
<name>A0A6P5TC19_PRUAV</name>
<reference evidence="6" key="1">
    <citation type="submission" date="2025-08" db="UniProtKB">
        <authorList>
            <consortium name="RefSeq"/>
        </authorList>
    </citation>
    <scope>IDENTIFICATION</scope>
</reference>
<evidence type="ECO:0000259" key="4">
    <source>
        <dbReference type="PROSITE" id="PS01031"/>
    </source>
</evidence>
<dbReference type="Proteomes" id="UP000515124">
    <property type="component" value="Unplaced"/>
</dbReference>
<dbReference type="SUPFAM" id="SSF158702">
    <property type="entry name" value="Sec63 N-terminal domain-like"/>
    <property type="match status" value="1"/>
</dbReference>
<comment type="similarity">
    <text evidence="2 3">Belongs to the small heat shock protein (HSP20) family.</text>
</comment>
<dbReference type="GeneID" id="110765742"/>
<evidence type="ECO:0000256" key="3">
    <source>
        <dbReference type="RuleBase" id="RU003616"/>
    </source>
</evidence>
<dbReference type="GO" id="GO:0009408">
    <property type="term" value="P:response to heat"/>
    <property type="evidence" value="ECO:0007669"/>
    <property type="project" value="InterPro"/>
</dbReference>